<name>A0A0P1AT28_PLAHL</name>
<dbReference type="AlphaFoldDB" id="A0A0P1AT28"/>
<dbReference type="EMBL" id="CCYD01001204">
    <property type="protein sequence ID" value="CEG44348.1"/>
    <property type="molecule type" value="Genomic_DNA"/>
</dbReference>
<dbReference type="InterPro" id="IPR001251">
    <property type="entry name" value="CRAL-TRIO_dom"/>
</dbReference>
<dbReference type="PANTHER" id="PTHR10174">
    <property type="entry name" value="ALPHA-TOCOPHEROL TRANSFER PROTEIN-RELATED"/>
    <property type="match status" value="1"/>
</dbReference>
<dbReference type="GO" id="GO:0016020">
    <property type="term" value="C:membrane"/>
    <property type="evidence" value="ECO:0007669"/>
    <property type="project" value="TreeGrafter"/>
</dbReference>
<feature type="domain" description="CRAL-TRIO" evidence="1">
    <location>
        <begin position="67"/>
        <end position="240"/>
    </location>
</feature>
<keyword evidence="3" id="KW-1185">Reference proteome</keyword>
<evidence type="ECO:0000313" key="2">
    <source>
        <dbReference type="EMBL" id="CEG44348.1"/>
    </source>
</evidence>
<protein>
    <submittedName>
        <fullName evidence="2">Tyrosine-protein phosphatase non-receptor type 9</fullName>
    </submittedName>
</protein>
<dbReference type="PANTHER" id="PTHR10174:SF208">
    <property type="entry name" value="CRAL-TRIO DOMAIN-CONTAINING PROTEIN DDB_G0278031"/>
    <property type="match status" value="1"/>
</dbReference>
<accession>A0A0P1AT28</accession>
<dbReference type="SUPFAM" id="SSF52087">
    <property type="entry name" value="CRAL/TRIO domain"/>
    <property type="match status" value="1"/>
</dbReference>
<dbReference type="RefSeq" id="XP_024580717.1">
    <property type="nucleotide sequence ID" value="XM_024730440.1"/>
</dbReference>
<dbReference type="Gene3D" id="3.40.525.10">
    <property type="entry name" value="CRAL-TRIO lipid binding domain"/>
    <property type="match status" value="1"/>
</dbReference>
<dbReference type="Proteomes" id="UP000054928">
    <property type="component" value="Unassembled WGS sequence"/>
</dbReference>
<evidence type="ECO:0000259" key="1">
    <source>
        <dbReference type="PROSITE" id="PS50191"/>
    </source>
</evidence>
<reference evidence="3" key="1">
    <citation type="submission" date="2014-09" db="EMBL/GenBank/DDBJ databases">
        <authorList>
            <person name="Sharma Rahul"/>
            <person name="Thines Marco"/>
        </authorList>
    </citation>
    <scope>NUCLEOTIDE SEQUENCE [LARGE SCALE GENOMIC DNA]</scope>
</reference>
<proteinExistence type="predicted"/>
<dbReference type="STRING" id="4781.A0A0P1AT28"/>
<dbReference type="GeneID" id="36395772"/>
<keyword evidence="2" id="KW-0675">Receptor</keyword>
<sequence>MNSNPTPLEALVNAVALPHVYTQAEMIRTLRRNHGDIMLSAFQLKEKHAFRSEMHFLNLNVGLPTLQEELRKGYAHLLNDPENFEGCVVLLLQLQHFKPAFGDGEKLQRQGHGAVDGSVESSLENARRLCVYLMDLAVELMESRNAPGIVFLIDLENCSLVNLETKMFRDILQLCKKWYPEVVKQILVLHGSAFTKVLSIFLSKLLGKRTQERLRVISDVRELNMILPLTAIPQCYGETS</sequence>
<dbReference type="PROSITE" id="PS50191">
    <property type="entry name" value="CRAL_TRIO"/>
    <property type="match status" value="1"/>
</dbReference>
<dbReference type="Pfam" id="PF00650">
    <property type="entry name" value="CRAL_TRIO"/>
    <property type="match status" value="1"/>
</dbReference>
<evidence type="ECO:0000313" key="3">
    <source>
        <dbReference type="Proteomes" id="UP000054928"/>
    </source>
</evidence>
<dbReference type="OrthoDB" id="1434354at2759"/>
<dbReference type="GO" id="GO:1902936">
    <property type="term" value="F:phosphatidylinositol bisphosphate binding"/>
    <property type="evidence" value="ECO:0007669"/>
    <property type="project" value="TreeGrafter"/>
</dbReference>
<dbReference type="InterPro" id="IPR036865">
    <property type="entry name" value="CRAL-TRIO_dom_sf"/>
</dbReference>
<organism evidence="2 3">
    <name type="scientific">Plasmopara halstedii</name>
    <name type="common">Downy mildew of sunflower</name>
    <dbReference type="NCBI Taxonomy" id="4781"/>
    <lineage>
        <taxon>Eukaryota</taxon>
        <taxon>Sar</taxon>
        <taxon>Stramenopiles</taxon>
        <taxon>Oomycota</taxon>
        <taxon>Peronosporomycetes</taxon>
        <taxon>Peronosporales</taxon>
        <taxon>Peronosporaceae</taxon>
        <taxon>Plasmopara</taxon>
    </lineage>
</organism>